<evidence type="ECO:0000313" key="4">
    <source>
        <dbReference type="Proteomes" id="UP000254236"/>
    </source>
</evidence>
<name>A0A345YQ14_9MICO</name>
<evidence type="ECO:0000256" key="1">
    <source>
        <dbReference type="SAM" id="Phobius"/>
    </source>
</evidence>
<reference evidence="3 5" key="2">
    <citation type="submission" date="2018-08" db="EMBL/GenBank/DDBJ databases">
        <title>Brachybacterium saurashtrense DSM 23186.</title>
        <authorList>
            <person name="Li Y."/>
        </authorList>
    </citation>
    <scope>NUCLEOTIDE SEQUENCE [LARGE SCALE GENOMIC DNA]</scope>
    <source>
        <strain evidence="3 5">DSM 23186</strain>
    </source>
</reference>
<protein>
    <recommendedName>
        <fullName evidence="6">Permease</fullName>
    </recommendedName>
</protein>
<feature type="transmembrane region" description="Helical" evidence="1">
    <location>
        <begin position="31"/>
        <end position="50"/>
    </location>
</feature>
<reference evidence="2 4" key="1">
    <citation type="submission" date="2018-07" db="EMBL/GenBank/DDBJ databases">
        <title>Brachybacterium saurashtrense DSM 23186 genome sequence.</title>
        <authorList>
            <person name="Guo L."/>
        </authorList>
    </citation>
    <scope>NUCLEOTIDE SEQUENCE [LARGE SCALE GENOMIC DNA]</scope>
    <source>
        <strain evidence="2 4">DSM 23186</strain>
    </source>
</reference>
<dbReference type="KEGG" id="bsau:DWV08_10615"/>
<sequence>MTVPERAPLGAALALLLAVVSLTGTLAPVLTAVVVGVLGILIGIAWPSLLELPAAGGTRAVVAGTGVLGAMVAVLVPERLTPVAAVVMVCALGVFASFVQQMLRRERRELTESLTGTVAGVFVSGIAASWVIAQTAAAAQSSGALPASIATGLAATLLLGSTPLPARARFVVSVLGGAAVTAVLAVLLLGWWWLPAATVGLVTAVGASCAHLLTGSSLVSREPLPSLAVAAVPVATVGVVAHLAVLLF</sequence>
<keyword evidence="1" id="KW-1133">Transmembrane helix</keyword>
<feature type="transmembrane region" description="Helical" evidence="1">
    <location>
        <begin position="114"/>
        <end position="133"/>
    </location>
</feature>
<gene>
    <name evidence="2" type="ORF">DWV08_10615</name>
    <name evidence="3" type="ORF">DXU92_02365</name>
</gene>
<dbReference type="Proteomes" id="UP000282185">
    <property type="component" value="Unassembled WGS sequence"/>
</dbReference>
<feature type="transmembrane region" description="Helical" evidence="1">
    <location>
        <begin position="199"/>
        <end position="220"/>
    </location>
</feature>
<dbReference type="AlphaFoldDB" id="A0A345YQ14"/>
<organism evidence="3 5">
    <name type="scientific">Brachybacterium saurashtrense</name>
    <dbReference type="NCBI Taxonomy" id="556288"/>
    <lineage>
        <taxon>Bacteria</taxon>
        <taxon>Bacillati</taxon>
        <taxon>Actinomycetota</taxon>
        <taxon>Actinomycetes</taxon>
        <taxon>Micrococcales</taxon>
        <taxon>Dermabacteraceae</taxon>
        <taxon>Brachybacterium</taxon>
    </lineage>
</organism>
<feature type="transmembrane region" description="Helical" evidence="1">
    <location>
        <begin position="139"/>
        <end position="159"/>
    </location>
</feature>
<feature type="transmembrane region" description="Helical" evidence="1">
    <location>
        <begin position="227"/>
        <end position="247"/>
    </location>
</feature>
<dbReference type="EMBL" id="QSWH01000002">
    <property type="protein sequence ID" value="RRR23755.1"/>
    <property type="molecule type" value="Genomic_DNA"/>
</dbReference>
<accession>A0A345YQ14</accession>
<dbReference type="EMBL" id="CP031356">
    <property type="protein sequence ID" value="AXK46016.1"/>
    <property type="molecule type" value="Genomic_DNA"/>
</dbReference>
<evidence type="ECO:0000313" key="2">
    <source>
        <dbReference type="EMBL" id="AXK46016.1"/>
    </source>
</evidence>
<dbReference type="Proteomes" id="UP000254236">
    <property type="component" value="Chromosome"/>
</dbReference>
<keyword evidence="1" id="KW-0472">Membrane</keyword>
<keyword evidence="1" id="KW-0812">Transmembrane</keyword>
<feature type="transmembrane region" description="Helical" evidence="1">
    <location>
        <begin position="82"/>
        <end position="102"/>
    </location>
</feature>
<evidence type="ECO:0000313" key="3">
    <source>
        <dbReference type="EMBL" id="RRR23755.1"/>
    </source>
</evidence>
<dbReference type="RefSeq" id="WP_115413755.1">
    <property type="nucleotide sequence ID" value="NZ_CP031356.1"/>
</dbReference>
<keyword evidence="4" id="KW-1185">Reference proteome</keyword>
<evidence type="ECO:0008006" key="6">
    <source>
        <dbReference type="Google" id="ProtNLM"/>
    </source>
</evidence>
<evidence type="ECO:0000313" key="5">
    <source>
        <dbReference type="Proteomes" id="UP000282185"/>
    </source>
</evidence>
<feature type="transmembrane region" description="Helical" evidence="1">
    <location>
        <begin position="57"/>
        <end position="76"/>
    </location>
</feature>
<feature type="transmembrane region" description="Helical" evidence="1">
    <location>
        <begin position="171"/>
        <end position="193"/>
    </location>
</feature>
<proteinExistence type="predicted"/>